<evidence type="ECO:0000313" key="3">
    <source>
        <dbReference type="EMBL" id="PTB20582.1"/>
    </source>
</evidence>
<dbReference type="PANTHER" id="PTHR43630:SF2">
    <property type="entry name" value="GLYCOSYLTRANSFERASE"/>
    <property type="match status" value="1"/>
</dbReference>
<gene>
    <name evidence="3" type="ORF">C9I57_12160</name>
</gene>
<dbReference type="InterPro" id="IPR001173">
    <property type="entry name" value="Glyco_trans_2-like"/>
</dbReference>
<dbReference type="CDD" id="cd02511">
    <property type="entry name" value="Beta4Glucosyltransferase"/>
    <property type="match status" value="1"/>
</dbReference>
<proteinExistence type="inferred from homology"/>
<dbReference type="InterPro" id="IPR029044">
    <property type="entry name" value="Nucleotide-diphossugar_trans"/>
</dbReference>
<dbReference type="RefSeq" id="WP_107150903.1">
    <property type="nucleotide sequence ID" value="NZ_PYUC01000005.1"/>
</dbReference>
<sequence length="294" mass="33914">MSGISVLILTKNEEKDLPGCLESVIAWCDDIHVYDSFSTDGTVEIARLLGARVTSRQFDNWASHQNWGLANINFKHDWVLYIDADERVTADLATEAIATIAEPQDHVAFEVRRRDFYKDRWLKHVQASPYYVRLFKPAYVRYERVVNPVTIVNGKTGRLNAYLDHQPFSKGIAHWISRHNSYSSLEADQFLINAASSERFELSKALLARNFQVRRYHQKGLFSKFPFRPLVKFLLLYVVRGGFLDGKPGFSYALLQSIYEYLIVLKVEERLKLREERAVMPDDSRSAMPSDANT</sequence>
<comment type="caution">
    <text evidence="3">The sequence shown here is derived from an EMBL/GenBank/DDBJ whole genome shotgun (WGS) entry which is preliminary data.</text>
</comment>
<dbReference type="AlphaFoldDB" id="A0A2T3XVT2"/>
<dbReference type="PANTHER" id="PTHR43630">
    <property type="entry name" value="POLY-BETA-1,6-N-ACETYL-D-GLUCOSAMINE SYNTHASE"/>
    <property type="match status" value="1"/>
</dbReference>
<dbReference type="Gene3D" id="3.90.550.10">
    <property type="entry name" value="Spore Coat Polysaccharide Biosynthesis Protein SpsA, Chain A"/>
    <property type="match status" value="1"/>
</dbReference>
<dbReference type="Proteomes" id="UP000240638">
    <property type="component" value="Unassembled WGS sequence"/>
</dbReference>
<dbReference type="SUPFAM" id="SSF53448">
    <property type="entry name" value="Nucleotide-diphospho-sugar transferases"/>
    <property type="match status" value="1"/>
</dbReference>
<dbReference type="GO" id="GO:0016740">
    <property type="term" value="F:transferase activity"/>
    <property type="evidence" value="ECO:0007669"/>
    <property type="project" value="UniProtKB-KW"/>
</dbReference>
<feature type="domain" description="Glycosyltransferase 2-like" evidence="2">
    <location>
        <begin position="5"/>
        <end position="140"/>
    </location>
</feature>
<evidence type="ECO:0000256" key="1">
    <source>
        <dbReference type="ARBA" id="ARBA00038494"/>
    </source>
</evidence>
<dbReference type="EMBL" id="PYUC01000005">
    <property type="protein sequence ID" value="PTB20582.1"/>
    <property type="molecule type" value="Genomic_DNA"/>
</dbReference>
<accession>A0A2T3XVT2</accession>
<organism evidence="3 4">
    <name type="scientific">Trinickia symbiotica</name>
    <dbReference type="NCBI Taxonomy" id="863227"/>
    <lineage>
        <taxon>Bacteria</taxon>
        <taxon>Pseudomonadati</taxon>
        <taxon>Pseudomonadota</taxon>
        <taxon>Betaproteobacteria</taxon>
        <taxon>Burkholderiales</taxon>
        <taxon>Burkholderiaceae</taxon>
        <taxon>Trinickia</taxon>
    </lineage>
</organism>
<protein>
    <submittedName>
        <fullName evidence="3">Glycosyl transferase family 2</fullName>
    </submittedName>
</protein>
<comment type="similarity">
    <text evidence="1">Belongs to the glycosyltransferase 2 family. WaaE/KdtX subfamily.</text>
</comment>
<dbReference type="Pfam" id="PF00535">
    <property type="entry name" value="Glycos_transf_2"/>
    <property type="match status" value="1"/>
</dbReference>
<evidence type="ECO:0000313" key="4">
    <source>
        <dbReference type="Proteomes" id="UP000240638"/>
    </source>
</evidence>
<evidence type="ECO:0000259" key="2">
    <source>
        <dbReference type="Pfam" id="PF00535"/>
    </source>
</evidence>
<name>A0A2T3XVT2_9BURK</name>
<reference evidence="3 4" key="1">
    <citation type="submission" date="2018-03" db="EMBL/GenBank/DDBJ databases">
        <title>Whole genome analyses suggest that Burkholderia sensu lato contains two further novel genera in the rhizoxinica-symbiotica group Mycetohabitans gen. nov., and Trinickia gen. nov.: implications for the evolution of diazotrophy and nodulation in the Burkholderiaceae.</title>
        <authorList>
            <person name="Estrada De Los Santos P."/>
            <person name="Palmer M."/>
            <person name="Chavez-Ramirez B."/>
            <person name="Steenkamp E.T."/>
            <person name="Hirsch A.M."/>
            <person name="Manyaka P."/>
            <person name="Maluk M."/>
            <person name="Lafos M."/>
            <person name="Crook M."/>
            <person name="Gross E."/>
            <person name="Simon M.F."/>
            <person name="Bueno Dos Reis Junior F."/>
            <person name="Poole P.S."/>
            <person name="Venter S.N."/>
            <person name="James E.K."/>
        </authorList>
    </citation>
    <scope>NUCLEOTIDE SEQUENCE [LARGE SCALE GENOMIC DNA]</scope>
    <source>
        <strain evidence="3 4">JPY-366</strain>
    </source>
</reference>
<keyword evidence="3" id="KW-0808">Transferase</keyword>